<comment type="caution">
    <text evidence="2">The sequence shown here is derived from an EMBL/GenBank/DDBJ whole genome shotgun (WGS) entry which is preliminary data.</text>
</comment>
<evidence type="ECO:0000256" key="1">
    <source>
        <dbReference type="SAM" id="MobiDB-lite"/>
    </source>
</evidence>
<evidence type="ECO:0000313" key="3">
    <source>
        <dbReference type="Proteomes" id="UP001046870"/>
    </source>
</evidence>
<proteinExistence type="predicted"/>
<gene>
    <name evidence="2" type="ORF">MATL_G00181580</name>
</gene>
<protein>
    <submittedName>
        <fullName evidence="2">Uncharacterized protein</fullName>
    </submittedName>
</protein>
<feature type="compositionally biased region" description="Low complexity" evidence="1">
    <location>
        <begin position="47"/>
        <end position="79"/>
    </location>
</feature>
<reference evidence="2" key="1">
    <citation type="submission" date="2021-01" db="EMBL/GenBank/DDBJ databases">
        <authorList>
            <person name="Zahm M."/>
            <person name="Roques C."/>
            <person name="Cabau C."/>
            <person name="Klopp C."/>
            <person name="Donnadieu C."/>
            <person name="Jouanno E."/>
            <person name="Lampietro C."/>
            <person name="Louis A."/>
            <person name="Herpin A."/>
            <person name="Echchiki A."/>
            <person name="Berthelot C."/>
            <person name="Parey E."/>
            <person name="Roest-Crollius H."/>
            <person name="Braasch I."/>
            <person name="Postlethwait J."/>
            <person name="Bobe J."/>
            <person name="Montfort J."/>
            <person name="Bouchez O."/>
            <person name="Begum T."/>
            <person name="Mejri S."/>
            <person name="Adams A."/>
            <person name="Chen W.-J."/>
            <person name="Guiguen Y."/>
        </authorList>
    </citation>
    <scope>NUCLEOTIDE SEQUENCE</scope>
    <source>
        <strain evidence="2">YG-15Mar2019-1</strain>
        <tissue evidence="2">Brain</tissue>
    </source>
</reference>
<keyword evidence="3" id="KW-1185">Reference proteome</keyword>
<accession>A0A9D3PMF5</accession>
<evidence type="ECO:0000313" key="2">
    <source>
        <dbReference type="EMBL" id="KAG7463910.1"/>
    </source>
</evidence>
<dbReference type="AlphaFoldDB" id="A0A9D3PMF5"/>
<dbReference type="Proteomes" id="UP001046870">
    <property type="component" value="Chromosome 15"/>
</dbReference>
<organism evidence="2 3">
    <name type="scientific">Megalops atlanticus</name>
    <name type="common">Tarpon</name>
    <name type="synonym">Clupea gigantea</name>
    <dbReference type="NCBI Taxonomy" id="7932"/>
    <lineage>
        <taxon>Eukaryota</taxon>
        <taxon>Metazoa</taxon>
        <taxon>Chordata</taxon>
        <taxon>Craniata</taxon>
        <taxon>Vertebrata</taxon>
        <taxon>Euteleostomi</taxon>
        <taxon>Actinopterygii</taxon>
        <taxon>Neopterygii</taxon>
        <taxon>Teleostei</taxon>
        <taxon>Elopiformes</taxon>
        <taxon>Megalopidae</taxon>
        <taxon>Megalops</taxon>
    </lineage>
</organism>
<sequence length="79" mass="8457">MGRAISSSQKGGAIRGWSQFSKLIFRVYHLFLCLHLTRVLPPRGPKSSSCSTSSSVRNSSHGSPVSSQSTATSSCFEHG</sequence>
<feature type="region of interest" description="Disordered" evidence="1">
    <location>
        <begin position="40"/>
        <end position="79"/>
    </location>
</feature>
<name>A0A9D3PMF5_MEGAT</name>
<dbReference type="EMBL" id="JAFDVH010000015">
    <property type="protein sequence ID" value="KAG7463910.1"/>
    <property type="molecule type" value="Genomic_DNA"/>
</dbReference>